<evidence type="ECO:0000256" key="7">
    <source>
        <dbReference type="ARBA" id="ARBA00041910"/>
    </source>
</evidence>
<dbReference type="Gene3D" id="1.20.1250.20">
    <property type="entry name" value="MFS general substrate transporter like domains"/>
    <property type="match status" value="3"/>
</dbReference>
<keyword evidence="11" id="KW-1185">Reference proteome</keyword>
<feature type="transmembrane region" description="Helical" evidence="8">
    <location>
        <begin position="295"/>
        <end position="313"/>
    </location>
</feature>
<evidence type="ECO:0000256" key="8">
    <source>
        <dbReference type="SAM" id="Phobius"/>
    </source>
</evidence>
<evidence type="ECO:0000313" key="10">
    <source>
        <dbReference type="EMBL" id="KAJ3120834.1"/>
    </source>
</evidence>
<dbReference type="GO" id="GO:0016020">
    <property type="term" value="C:membrane"/>
    <property type="evidence" value="ECO:0007669"/>
    <property type="project" value="UniProtKB-SubCell"/>
</dbReference>
<evidence type="ECO:0000256" key="5">
    <source>
        <dbReference type="ARBA" id="ARBA00023180"/>
    </source>
</evidence>
<keyword evidence="3 8" id="KW-1133">Transmembrane helix</keyword>
<accession>A0AAD5XHH5</accession>
<feature type="transmembrane region" description="Helical" evidence="8">
    <location>
        <begin position="724"/>
        <end position="742"/>
    </location>
</feature>
<feature type="transmembrane region" description="Helical" evidence="8">
    <location>
        <begin position="650"/>
        <end position="668"/>
    </location>
</feature>
<dbReference type="PANTHER" id="PTHR23294">
    <property type="entry name" value="ET TRANSLATION PRODUCT-RELATED"/>
    <property type="match status" value="1"/>
</dbReference>
<dbReference type="GO" id="GO:0022857">
    <property type="term" value="F:transmembrane transporter activity"/>
    <property type="evidence" value="ECO:0007669"/>
    <property type="project" value="InterPro"/>
</dbReference>
<gene>
    <name evidence="10" type="primary">MFSD11</name>
    <name evidence="10" type="ORF">HK100_012634</name>
</gene>
<feature type="domain" description="Major facilitator superfamily (MFS) profile" evidence="9">
    <location>
        <begin position="1"/>
        <end position="389"/>
    </location>
</feature>
<feature type="transmembrane region" description="Helical" evidence="8">
    <location>
        <begin position="696"/>
        <end position="717"/>
    </location>
</feature>
<dbReference type="PANTHER" id="PTHR23294:SF0">
    <property type="entry name" value="UNC93-LIKE PROTEIN MFSD11"/>
    <property type="match status" value="1"/>
</dbReference>
<evidence type="ECO:0000256" key="4">
    <source>
        <dbReference type="ARBA" id="ARBA00023136"/>
    </source>
</evidence>
<feature type="transmembrane region" description="Helical" evidence="8">
    <location>
        <begin position="529"/>
        <end position="552"/>
    </location>
</feature>
<dbReference type="Proteomes" id="UP001211907">
    <property type="component" value="Unassembled WGS sequence"/>
</dbReference>
<feature type="transmembrane region" description="Helical" evidence="8">
    <location>
        <begin position="498"/>
        <end position="517"/>
    </location>
</feature>
<feature type="transmembrane region" description="Helical" evidence="8">
    <location>
        <begin position="16"/>
        <end position="34"/>
    </location>
</feature>
<feature type="transmembrane region" description="Helical" evidence="8">
    <location>
        <begin position="108"/>
        <end position="126"/>
    </location>
</feature>
<evidence type="ECO:0000256" key="6">
    <source>
        <dbReference type="ARBA" id="ARBA00040302"/>
    </source>
</evidence>
<evidence type="ECO:0000313" key="11">
    <source>
        <dbReference type="Proteomes" id="UP001211907"/>
    </source>
</evidence>
<dbReference type="Pfam" id="PF05978">
    <property type="entry name" value="UNC-93"/>
    <property type="match status" value="1"/>
</dbReference>
<dbReference type="InterPro" id="IPR036259">
    <property type="entry name" value="MFS_trans_sf"/>
</dbReference>
<feature type="transmembrane region" description="Helical" evidence="8">
    <location>
        <begin position="800"/>
        <end position="819"/>
    </location>
</feature>
<feature type="transmembrane region" description="Helical" evidence="8">
    <location>
        <begin position="564"/>
        <end position="587"/>
    </location>
</feature>
<name>A0AAD5XHH5_9FUNG</name>
<dbReference type="InterPro" id="IPR011701">
    <property type="entry name" value="MFS"/>
</dbReference>
<dbReference type="EMBL" id="JADGJH010000932">
    <property type="protein sequence ID" value="KAJ3120834.1"/>
    <property type="molecule type" value="Genomic_DNA"/>
</dbReference>
<dbReference type="PROSITE" id="PS50850">
    <property type="entry name" value="MFS"/>
    <property type="match status" value="1"/>
</dbReference>
<feature type="transmembrane region" description="Helical" evidence="8">
    <location>
        <begin position="204"/>
        <end position="222"/>
    </location>
</feature>
<protein>
    <recommendedName>
        <fullName evidence="6">UNC93-like protein MFSD11</fullName>
    </recommendedName>
    <alternativeName>
        <fullName evidence="7">Major facilitator superfamily domain-containing protein 11</fullName>
    </alternativeName>
</protein>
<proteinExistence type="predicted"/>
<keyword evidence="2 8" id="KW-0812">Transmembrane</keyword>
<comment type="subcellular location">
    <subcellularLocation>
        <location evidence="1">Membrane</location>
        <topology evidence="1">Multi-pass membrane protein</topology>
    </subcellularLocation>
</comment>
<feature type="transmembrane region" description="Helical" evidence="8">
    <location>
        <begin position="438"/>
        <end position="455"/>
    </location>
</feature>
<evidence type="ECO:0000256" key="2">
    <source>
        <dbReference type="ARBA" id="ARBA00022692"/>
    </source>
</evidence>
<keyword evidence="5" id="KW-0325">Glycoprotein</keyword>
<organism evidence="10 11">
    <name type="scientific">Physocladia obscura</name>
    <dbReference type="NCBI Taxonomy" id="109957"/>
    <lineage>
        <taxon>Eukaryota</taxon>
        <taxon>Fungi</taxon>
        <taxon>Fungi incertae sedis</taxon>
        <taxon>Chytridiomycota</taxon>
        <taxon>Chytridiomycota incertae sedis</taxon>
        <taxon>Chytridiomycetes</taxon>
        <taxon>Chytridiales</taxon>
        <taxon>Chytriomycetaceae</taxon>
        <taxon>Physocladia</taxon>
    </lineage>
</organism>
<reference evidence="10" key="1">
    <citation type="submission" date="2020-05" db="EMBL/GenBank/DDBJ databases">
        <title>Phylogenomic resolution of chytrid fungi.</title>
        <authorList>
            <person name="Stajich J.E."/>
            <person name="Amses K."/>
            <person name="Simmons R."/>
            <person name="Seto K."/>
            <person name="Myers J."/>
            <person name="Bonds A."/>
            <person name="Quandt C.A."/>
            <person name="Barry K."/>
            <person name="Liu P."/>
            <person name="Grigoriev I."/>
            <person name="Longcore J.E."/>
            <person name="James T.Y."/>
        </authorList>
    </citation>
    <scope>NUCLEOTIDE SEQUENCE</scope>
    <source>
        <strain evidence="10">JEL0513</strain>
    </source>
</reference>
<dbReference type="SUPFAM" id="SSF103473">
    <property type="entry name" value="MFS general substrate transporter"/>
    <property type="match status" value="2"/>
</dbReference>
<dbReference type="InterPro" id="IPR010291">
    <property type="entry name" value="Ion_channel_UNC-93"/>
</dbReference>
<dbReference type="InterPro" id="IPR051617">
    <property type="entry name" value="UNC-93-like_regulator"/>
</dbReference>
<feature type="transmembrane region" description="Helical" evidence="8">
    <location>
        <begin position="334"/>
        <end position="354"/>
    </location>
</feature>
<feature type="transmembrane region" description="Helical" evidence="8">
    <location>
        <begin position="242"/>
        <end position="259"/>
    </location>
</feature>
<keyword evidence="4 8" id="KW-0472">Membrane</keyword>
<dbReference type="Pfam" id="PF07690">
    <property type="entry name" value="MFS_1"/>
    <property type="match status" value="1"/>
</dbReference>
<dbReference type="InterPro" id="IPR020846">
    <property type="entry name" value="MFS_dom"/>
</dbReference>
<dbReference type="AlphaFoldDB" id="A0AAD5XHH5"/>
<evidence type="ECO:0000259" key="9">
    <source>
        <dbReference type="PROSITE" id="PS50850"/>
    </source>
</evidence>
<feature type="transmembrane region" description="Helical" evidence="8">
    <location>
        <begin position="41"/>
        <end position="61"/>
    </location>
</feature>
<feature type="transmembrane region" description="Helical" evidence="8">
    <location>
        <begin position="467"/>
        <end position="486"/>
    </location>
</feature>
<feature type="transmembrane region" description="Helical" evidence="8">
    <location>
        <begin position="138"/>
        <end position="160"/>
    </location>
</feature>
<feature type="transmembrane region" description="Helical" evidence="8">
    <location>
        <begin position="599"/>
        <end position="616"/>
    </location>
</feature>
<comment type="caution">
    <text evidence="10">The sequence shown here is derived from an EMBL/GenBank/DDBJ whole genome shotgun (WGS) entry which is preliminary data.</text>
</comment>
<evidence type="ECO:0000256" key="1">
    <source>
        <dbReference type="ARBA" id="ARBA00004141"/>
    </source>
</evidence>
<evidence type="ECO:0000256" key="3">
    <source>
        <dbReference type="ARBA" id="ARBA00022989"/>
    </source>
</evidence>
<feature type="transmembrane region" description="Helical" evidence="8">
    <location>
        <begin position="271"/>
        <end position="289"/>
    </location>
</feature>
<feature type="transmembrane region" description="Helical" evidence="8">
    <location>
        <begin position="73"/>
        <end position="96"/>
    </location>
</feature>
<feature type="transmembrane region" description="Helical" evidence="8">
    <location>
        <begin position="366"/>
        <end position="385"/>
    </location>
</feature>
<sequence>MASTILAPVVAFKTLGLVYVAFAFFNLFAAALIVERIGCRAALFAASLTYATYAVANVVALHYPDNQDRQLSVLLPSGVLAGLGASVIWAAQGVYVTRCAKPENTGKYTGVFFGIFWWASILGPLLTGALLKAEFEKILVFKVLAAVGFIGPIVFLYLWIFRPEPSNPDIDAQHLLSQLTSTMETTPTQYKFLKTFRIMFTRSMFFLAPLYYMTSVEQAFSGGSLPLFIKSESPKTDLENKLMLQATFGTTLMITSFIIGGITDRFGSRPLLVIDLFLHIGAMSLLWLLNPINNYTVLFPCAIILAFSDSLLMNQIYKLLGTLYPNKSDVLSAFAAYKFHQSLCTGLVFLGSKLMLGENGVPNMNLWLPLVTIVLGAAVIGVFIATQGILRSGEAVVGRADESTPLLQGDSYANEVAQELSEEEVIEYKRQNNRLGDVIVLSVAFFFIFSAFMVIQGLATSVLPKSVAFFSLGSLYFSFSFCNLFLAAPVVELLGCRAGMFAASITYSLFNLATIIALQTDDGVAQTAILFPAALLNGFGASVLWTAESVYITKCSCKDSVGRYAGYFFAFVSSANLAGPLFSSFLLQLEIRQITVFKILLGVGALGPLLTLYIMYRPAPANPYDAPATASETTAAATPVSTASLIFKTFNTMISSTILLIAPLSYYGSSQMAFNGGSIPLLINTGDTNADLATKLYLVAVTGATSTVSSAIVGPYTDRYGPRVMLCIAIVAHTTTISTIVANQGYKIMGVLFKGTASAFAAQRFHGSLATGVAFMSSGLMLRESVEDGRVVTIPDLNKWAPLITGLLWIGTVGAFAVTKDERFQRRF</sequence>